<name>C9KLP0_9FIRM</name>
<evidence type="ECO:0000313" key="2">
    <source>
        <dbReference type="Proteomes" id="UP000003671"/>
    </source>
</evidence>
<organism evidence="1 2">
    <name type="scientific">Mitsuokella multacida DSM 20544</name>
    <dbReference type="NCBI Taxonomy" id="500635"/>
    <lineage>
        <taxon>Bacteria</taxon>
        <taxon>Bacillati</taxon>
        <taxon>Bacillota</taxon>
        <taxon>Negativicutes</taxon>
        <taxon>Selenomonadales</taxon>
        <taxon>Selenomonadaceae</taxon>
        <taxon>Mitsuokella</taxon>
    </lineage>
</organism>
<keyword evidence="2" id="KW-1185">Reference proteome</keyword>
<gene>
    <name evidence="1" type="ORF">MITSMUL_04124</name>
</gene>
<comment type="caution">
    <text evidence="1">The sequence shown here is derived from an EMBL/GenBank/DDBJ whole genome shotgun (WGS) entry which is preliminary data.</text>
</comment>
<proteinExistence type="predicted"/>
<dbReference type="AlphaFoldDB" id="C9KLP0"/>
<dbReference type="STRING" id="500635.MITSMUL_04124"/>
<sequence>MKDVYRQMQAKSFAGISDMIGKRKQFFRYCSRAGTVSFLSAVAVSCRFHIDNVY</sequence>
<accession>C9KLP0</accession>
<dbReference type="EMBL" id="ABWK02000012">
    <property type="protein sequence ID" value="EEX69054.1"/>
    <property type="molecule type" value="Genomic_DNA"/>
</dbReference>
<evidence type="ECO:0000313" key="1">
    <source>
        <dbReference type="EMBL" id="EEX69054.1"/>
    </source>
</evidence>
<dbReference type="Proteomes" id="UP000003671">
    <property type="component" value="Unassembled WGS sequence"/>
</dbReference>
<protein>
    <submittedName>
        <fullName evidence="1">Uncharacterized protein</fullName>
    </submittedName>
</protein>
<dbReference type="HOGENOM" id="CLU_3045441_0_0_9"/>
<reference evidence="1" key="1">
    <citation type="submission" date="2009-09" db="EMBL/GenBank/DDBJ databases">
        <authorList>
            <person name="Weinstock G."/>
            <person name="Sodergren E."/>
            <person name="Clifton S."/>
            <person name="Fulton L."/>
            <person name="Fulton B."/>
            <person name="Courtney L."/>
            <person name="Fronick C."/>
            <person name="Harrison M."/>
            <person name="Strong C."/>
            <person name="Farmer C."/>
            <person name="Delahaunty K."/>
            <person name="Markovic C."/>
            <person name="Hall O."/>
            <person name="Minx P."/>
            <person name="Tomlinson C."/>
            <person name="Mitreva M."/>
            <person name="Nelson J."/>
            <person name="Hou S."/>
            <person name="Wollam A."/>
            <person name="Pepin K.H."/>
            <person name="Johnson M."/>
            <person name="Bhonagiri V."/>
            <person name="Nash W.E."/>
            <person name="Warren W."/>
            <person name="Chinwalla A."/>
            <person name="Mardis E.R."/>
            <person name="Wilson R.K."/>
        </authorList>
    </citation>
    <scope>NUCLEOTIDE SEQUENCE [LARGE SCALE GENOMIC DNA]</scope>
    <source>
        <strain evidence="1">DSM 20544</strain>
    </source>
</reference>